<reference evidence="1 2" key="1">
    <citation type="submission" date="2019-07" db="EMBL/GenBank/DDBJ databases">
        <title>De Novo Assembly of kiwifruit Actinidia rufa.</title>
        <authorList>
            <person name="Sugita-Konishi S."/>
            <person name="Sato K."/>
            <person name="Mori E."/>
            <person name="Abe Y."/>
            <person name="Kisaki G."/>
            <person name="Hamano K."/>
            <person name="Suezawa K."/>
            <person name="Otani M."/>
            <person name="Fukuda T."/>
            <person name="Manabe T."/>
            <person name="Gomi K."/>
            <person name="Tabuchi M."/>
            <person name="Akimitsu K."/>
            <person name="Kataoka I."/>
        </authorList>
    </citation>
    <scope>NUCLEOTIDE SEQUENCE [LARGE SCALE GENOMIC DNA]</scope>
    <source>
        <strain evidence="2">cv. Fuchu</strain>
    </source>
</reference>
<evidence type="ECO:0000313" key="1">
    <source>
        <dbReference type="EMBL" id="GFY94938.1"/>
    </source>
</evidence>
<name>A0A7J0F8A4_9ERIC</name>
<proteinExistence type="predicted"/>
<dbReference type="Proteomes" id="UP000585474">
    <property type="component" value="Unassembled WGS sequence"/>
</dbReference>
<sequence>MVFGTELVILVEIGMPNFRTSNFDKENNEIELRLNLDLLDEKKEMAELRKAAYKCRVAKYYNQRVKHWSFFLGDLVLRKVTISTKEPNVGKLGPTWEGPYKVIKGVLIAIVDVAIVKHPFIMIRRLDCHCAIINLVLLRQQLLIKYGAFKINESSIATKNSDEDLNSSTADSLALSKASLSSTIRTPDLSNLSTSESRSLSHFGELVVGLLLTSSGLSQLLLPDRQKTSGGEKLHFP</sequence>
<dbReference type="AlphaFoldDB" id="A0A7J0F8A4"/>
<dbReference type="OrthoDB" id="1934939at2759"/>
<comment type="caution">
    <text evidence="1">The sequence shown here is derived from an EMBL/GenBank/DDBJ whole genome shotgun (WGS) entry which is preliminary data.</text>
</comment>
<dbReference type="PANTHER" id="PTHR48475">
    <property type="entry name" value="RIBONUCLEASE H"/>
    <property type="match status" value="1"/>
</dbReference>
<protein>
    <submittedName>
        <fullName evidence="1">Uncharacterized protein</fullName>
    </submittedName>
</protein>
<evidence type="ECO:0000313" key="2">
    <source>
        <dbReference type="Proteomes" id="UP000585474"/>
    </source>
</evidence>
<accession>A0A7J0F8A4</accession>
<dbReference type="EMBL" id="BJWL01000010">
    <property type="protein sequence ID" value="GFY94938.1"/>
    <property type="molecule type" value="Genomic_DNA"/>
</dbReference>
<organism evidence="1 2">
    <name type="scientific">Actinidia rufa</name>
    <dbReference type="NCBI Taxonomy" id="165716"/>
    <lineage>
        <taxon>Eukaryota</taxon>
        <taxon>Viridiplantae</taxon>
        <taxon>Streptophyta</taxon>
        <taxon>Embryophyta</taxon>
        <taxon>Tracheophyta</taxon>
        <taxon>Spermatophyta</taxon>
        <taxon>Magnoliopsida</taxon>
        <taxon>eudicotyledons</taxon>
        <taxon>Gunneridae</taxon>
        <taxon>Pentapetalae</taxon>
        <taxon>asterids</taxon>
        <taxon>Ericales</taxon>
        <taxon>Actinidiaceae</taxon>
        <taxon>Actinidia</taxon>
    </lineage>
</organism>
<dbReference type="PANTHER" id="PTHR48475:SF2">
    <property type="entry name" value="RIBONUCLEASE H"/>
    <property type="match status" value="1"/>
</dbReference>
<gene>
    <name evidence="1" type="ORF">Acr_10g0003230</name>
</gene>
<keyword evidence="2" id="KW-1185">Reference proteome</keyword>